<dbReference type="EMBL" id="KZ679130">
    <property type="protein sequence ID" value="PTB77846.1"/>
    <property type="molecule type" value="Genomic_DNA"/>
</dbReference>
<protein>
    <submittedName>
        <fullName evidence="1">Uncharacterized protein</fullName>
    </submittedName>
</protein>
<sequence>MEPGLLAATASLISVPGMRGYLDSIILQPRFPPKCFERPINNMRLSSRTTAYDCTSTASGESMYSAPDSGRRRHIARTTSYFQSHRG</sequence>
<proteinExistence type="predicted"/>
<accession>A0A2T4C8F7</accession>
<keyword evidence="2" id="KW-1185">Reference proteome</keyword>
<evidence type="ECO:0000313" key="2">
    <source>
        <dbReference type="Proteomes" id="UP000240760"/>
    </source>
</evidence>
<evidence type="ECO:0000313" key="1">
    <source>
        <dbReference type="EMBL" id="PTB77846.1"/>
    </source>
</evidence>
<dbReference type="AlphaFoldDB" id="A0A2T4C8F7"/>
<reference evidence="1 2" key="1">
    <citation type="submission" date="2016-07" db="EMBL/GenBank/DDBJ databases">
        <title>Multiple horizontal gene transfer events from other fungi enriched the ability of initially mycotrophic Trichoderma (Ascomycota) to feed on dead plant biomass.</title>
        <authorList>
            <consortium name="DOE Joint Genome Institute"/>
            <person name="Aerts A."/>
            <person name="Atanasova L."/>
            <person name="Chenthamara K."/>
            <person name="Zhang J."/>
            <person name="Grujic M."/>
            <person name="Henrissat B."/>
            <person name="Kuo A."/>
            <person name="Salamov A."/>
            <person name="Lipzen A."/>
            <person name="Labutti K."/>
            <person name="Barry K."/>
            <person name="Miao Y."/>
            <person name="Rahimi M.J."/>
            <person name="Shen Q."/>
            <person name="Grigoriev I.V."/>
            <person name="Kubicek C.P."/>
            <person name="Druzhinina I.S."/>
        </authorList>
    </citation>
    <scope>NUCLEOTIDE SEQUENCE [LARGE SCALE GENOMIC DNA]</scope>
    <source>
        <strain evidence="1 2">ATCC 18648</strain>
    </source>
</reference>
<name>A0A2T4C8F7_TRILO</name>
<organism evidence="1 2">
    <name type="scientific">Trichoderma longibrachiatum ATCC 18648</name>
    <dbReference type="NCBI Taxonomy" id="983965"/>
    <lineage>
        <taxon>Eukaryota</taxon>
        <taxon>Fungi</taxon>
        <taxon>Dikarya</taxon>
        <taxon>Ascomycota</taxon>
        <taxon>Pezizomycotina</taxon>
        <taxon>Sordariomycetes</taxon>
        <taxon>Hypocreomycetidae</taxon>
        <taxon>Hypocreales</taxon>
        <taxon>Hypocreaceae</taxon>
        <taxon>Trichoderma</taxon>
    </lineage>
</organism>
<dbReference type="Proteomes" id="UP000240760">
    <property type="component" value="Unassembled WGS sequence"/>
</dbReference>
<gene>
    <name evidence="1" type="ORF">M440DRAFT_1225305</name>
</gene>